<sequence>MPRLVSILEAQRPMKSHPDAGTRSAAEVVTQLPVPSRLGMLRFERLNEPSWALLFLDPTCERKLGISATDLCALVDAPYASLMEPEARYRLHDAIQQQLLQGPHYLVRYTLHTPQGPLNLMEIGEPFKQRNRQLLRGYLLIIDESLGADTPGEQALLAQNQDLRSSLQHYQRTQDDHLQHLARSHTQQQLIARLTRQRYVSSDPRQEAAELITQAACEVYGVARAGIWHLGNHSLESISLYRRDLGRHEQLSSIDARDFPHYIEALQSGRAIDAHDAQHDLRTRELAPGYLEPLGIASMLDASIRIEGEVVGVLCLEHIGPKRFWQADEIAFAGELADQFAQVLINQEKRSATHALYLFQRAVEQSASAFLLVDRDGRVEYVNPSFTAITLYSSDEVCGHRLSELPALANLSDLLFDTDSSLAEHSSWQGEFRSRRKNQEPYWGHLSISKVYGDEGELTHYIGIYEDITEAKLAQQRIERLAYTDNLTNLGNRPSFIRSLEERFARNVQSLGLLLVDIDNFKRINDSLGHQTGDKLLSALARRLRNSLGAKGTLARFASNEFAILLDGCDQDSGLRVAHQVLQTLDKPLFVDNQLISITGSVGLAIAPEHGDDPQTLMKHAGLALHKAKANGKHQVQVFTEALNAEANYKLFVENNLRRALTQNELEVFYQPKLCLKSGQLLGMEALLRWQHPEKGMIRPDQFIGVAEETGLIIPIGKWVVRQACRMSKQIAAIGLGQLQVAINLSPKQFSDPDLVGSIAAILHEEQLDPRLLELELTESLLLEATDDTRHQLGRLKSLGLTLAMDDFGTGYSSLSYLKKFPIDVIKIDRSFIKDIPDNQDDMEITSAVIAMAHNLKLKVVAEGIETGAQLGFLRRQQCDVGQGYLFDKPIPGRELIDSLRRYPCRPQTDTSRQADQRT</sequence>
<dbReference type="EC" id="3.1.4.52" evidence="1"/>
<dbReference type="EMBL" id="FOWP01000001">
    <property type="protein sequence ID" value="SFO73187.1"/>
    <property type="molecule type" value="Genomic_DNA"/>
</dbReference>
<dbReference type="SUPFAM" id="SSF55781">
    <property type="entry name" value="GAF domain-like"/>
    <property type="match status" value="1"/>
</dbReference>
<accession>A0A1I5JK67</accession>
<evidence type="ECO:0000259" key="4">
    <source>
        <dbReference type="PROSITE" id="PS50113"/>
    </source>
</evidence>
<dbReference type="Pfam" id="PF00563">
    <property type="entry name" value="EAL"/>
    <property type="match status" value="1"/>
</dbReference>
<dbReference type="InterPro" id="IPR001610">
    <property type="entry name" value="PAC"/>
</dbReference>
<dbReference type="SUPFAM" id="SSF55785">
    <property type="entry name" value="PYP-like sensor domain (PAS domain)"/>
    <property type="match status" value="1"/>
</dbReference>
<dbReference type="Gene3D" id="3.30.450.20">
    <property type="entry name" value="PAS domain"/>
    <property type="match status" value="1"/>
</dbReference>
<dbReference type="GO" id="GO:0071111">
    <property type="term" value="F:cyclic-guanylate-specific phosphodiesterase activity"/>
    <property type="evidence" value="ECO:0007669"/>
    <property type="project" value="UniProtKB-EC"/>
</dbReference>
<dbReference type="PROSITE" id="PS50112">
    <property type="entry name" value="PAS"/>
    <property type="match status" value="1"/>
</dbReference>
<dbReference type="NCBIfam" id="TIGR00229">
    <property type="entry name" value="sensory_box"/>
    <property type="match status" value="1"/>
</dbReference>
<dbReference type="InterPro" id="IPR035919">
    <property type="entry name" value="EAL_sf"/>
</dbReference>
<dbReference type="InterPro" id="IPR043128">
    <property type="entry name" value="Rev_trsase/Diguanyl_cyclase"/>
</dbReference>
<dbReference type="InterPro" id="IPR052155">
    <property type="entry name" value="Biofilm_reg_signaling"/>
</dbReference>
<dbReference type="Gene3D" id="3.20.20.450">
    <property type="entry name" value="EAL domain"/>
    <property type="match status" value="1"/>
</dbReference>
<dbReference type="CDD" id="cd00130">
    <property type="entry name" value="PAS"/>
    <property type="match status" value="1"/>
</dbReference>
<dbReference type="Pfam" id="PF01590">
    <property type="entry name" value="GAF"/>
    <property type="match status" value="1"/>
</dbReference>
<name>A0A1I5JK67_9GAMM</name>
<feature type="domain" description="PAS" evidence="3">
    <location>
        <begin position="355"/>
        <end position="399"/>
    </location>
</feature>
<evidence type="ECO:0000259" key="3">
    <source>
        <dbReference type="PROSITE" id="PS50112"/>
    </source>
</evidence>
<dbReference type="Gene3D" id="3.30.70.270">
    <property type="match status" value="1"/>
</dbReference>
<gene>
    <name evidence="7" type="ORF">SAMN05216601_101500</name>
</gene>
<dbReference type="SMART" id="SM00065">
    <property type="entry name" value="GAF"/>
    <property type="match status" value="1"/>
</dbReference>
<feature type="domain" description="EAL" evidence="5">
    <location>
        <begin position="650"/>
        <end position="904"/>
    </location>
</feature>
<evidence type="ECO:0000313" key="7">
    <source>
        <dbReference type="EMBL" id="SFO73187.1"/>
    </source>
</evidence>
<evidence type="ECO:0000313" key="8">
    <source>
        <dbReference type="Proteomes" id="UP000182400"/>
    </source>
</evidence>
<dbReference type="InterPro" id="IPR029787">
    <property type="entry name" value="Nucleotide_cyclase"/>
</dbReference>
<evidence type="ECO:0000259" key="5">
    <source>
        <dbReference type="PROSITE" id="PS50883"/>
    </source>
</evidence>
<dbReference type="FunFam" id="3.20.20.450:FF:000001">
    <property type="entry name" value="Cyclic di-GMP phosphodiesterase yahA"/>
    <property type="match status" value="1"/>
</dbReference>
<organism evidence="7 8">
    <name type="scientific">Ectopseudomonas composti</name>
    <dbReference type="NCBI Taxonomy" id="658457"/>
    <lineage>
        <taxon>Bacteria</taxon>
        <taxon>Pseudomonadati</taxon>
        <taxon>Pseudomonadota</taxon>
        <taxon>Gammaproteobacteria</taxon>
        <taxon>Pseudomonadales</taxon>
        <taxon>Pseudomonadaceae</taxon>
        <taxon>Ectopseudomonas</taxon>
    </lineage>
</organism>
<dbReference type="PROSITE" id="PS50887">
    <property type="entry name" value="GGDEF"/>
    <property type="match status" value="1"/>
</dbReference>
<dbReference type="PANTHER" id="PTHR44757:SF2">
    <property type="entry name" value="BIOFILM ARCHITECTURE MAINTENANCE PROTEIN MBAA"/>
    <property type="match status" value="1"/>
</dbReference>
<dbReference type="InterPro" id="IPR035965">
    <property type="entry name" value="PAS-like_dom_sf"/>
</dbReference>
<evidence type="ECO:0000259" key="6">
    <source>
        <dbReference type="PROSITE" id="PS50887"/>
    </source>
</evidence>
<evidence type="ECO:0000256" key="2">
    <source>
        <dbReference type="ARBA" id="ARBA00022636"/>
    </source>
</evidence>
<dbReference type="Proteomes" id="UP000182400">
    <property type="component" value="Unassembled WGS sequence"/>
</dbReference>
<evidence type="ECO:0000256" key="1">
    <source>
        <dbReference type="ARBA" id="ARBA00012282"/>
    </source>
</evidence>
<dbReference type="InterPro" id="IPR000160">
    <property type="entry name" value="GGDEF_dom"/>
</dbReference>
<dbReference type="SMART" id="SM00091">
    <property type="entry name" value="PAS"/>
    <property type="match status" value="2"/>
</dbReference>
<dbReference type="NCBIfam" id="TIGR00254">
    <property type="entry name" value="GGDEF"/>
    <property type="match status" value="1"/>
</dbReference>
<dbReference type="SUPFAM" id="SSF141868">
    <property type="entry name" value="EAL domain-like"/>
    <property type="match status" value="1"/>
</dbReference>
<dbReference type="InterPro" id="IPR000014">
    <property type="entry name" value="PAS"/>
</dbReference>
<proteinExistence type="predicted"/>
<dbReference type="InterPro" id="IPR000700">
    <property type="entry name" value="PAS-assoc_C"/>
</dbReference>
<dbReference type="PROSITE" id="PS50883">
    <property type="entry name" value="EAL"/>
    <property type="match status" value="1"/>
</dbReference>
<dbReference type="Pfam" id="PF00990">
    <property type="entry name" value="GGDEF"/>
    <property type="match status" value="1"/>
</dbReference>
<dbReference type="SMART" id="SM00052">
    <property type="entry name" value="EAL"/>
    <property type="match status" value="1"/>
</dbReference>
<dbReference type="Gene3D" id="3.30.450.40">
    <property type="match status" value="1"/>
</dbReference>
<dbReference type="STRING" id="658457.SAMN05216601_101500"/>
<dbReference type="CDD" id="cd01948">
    <property type="entry name" value="EAL"/>
    <property type="match status" value="1"/>
</dbReference>
<dbReference type="Pfam" id="PF13426">
    <property type="entry name" value="PAS_9"/>
    <property type="match status" value="1"/>
</dbReference>
<dbReference type="PROSITE" id="PS50113">
    <property type="entry name" value="PAC"/>
    <property type="match status" value="1"/>
</dbReference>
<dbReference type="SUPFAM" id="SSF55073">
    <property type="entry name" value="Nucleotide cyclase"/>
    <property type="match status" value="1"/>
</dbReference>
<dbReference type="CDD" id="cd01949">
    <property type="entry name" value="GGDEF"/>
    <property type="match status" value="1"/>
</dbReference>
<protein>
    <recommendedName>
        <fullName evidence="1">cyclic-guanylate-specific phosphodiesterase</fullName>
        <ecNumber evidence="1">3.1.4.52</ecNumber>
    </recommendedName>
</protein>
<dbReference type="PANTHER" id="PTHR44757">
    <property type="entry name" value="DIGUANYLATE CYCLASE DGCP"/>
    <property type="match status" value="1"/>
</dbReference>
<reference evidence="7 8" key="1">
    <citation type="submission" date="2016-10" db="EMBL/GenBank/DDBJ databases">
        <authorList>
            <person name="de Groot N.N."/>
        </authorList>
    </citation>
    <scope>NUCLEOTIDE SEQUENCE [LARGE SCALE GENOMIC DNA]</scope>
    <source>
        <strain evidence="7 8">CCUG 59231</strain>
    </source>
</reference>
<dbReference type="InterPro" id="IPR029016">
    <property type="entry name" value="GAF-like_dom_sf"/>
</dbReference>
<keyword evidence="2" id="KW-0973">c-di-GMP</keyword>
<dbReference type="AlphaFoldDB" id="A0A1I5JK67"/>
<dbReference type="InterPro" id="IPR001633">
    <property type="entry name" value="EAL_dom"/>
</dbReference>
<dbReference type="SMART" id="SM00086">
    <property type="entry name" value="PAC"/>
    <property type="match status" value="1"/>
</dbReference>
<feature type="domain" description="GGDEF" evidence="6">
    <location>
        <begin position="509"/>
        <end position="641"/>
    </location>
</feature>
<dbReference type="InterPro" id="IPR003018">
    <property type="entry name" value="GAF"/>
</dbReference>
<feature type="domain" description="PAC" evidence="4">
    <location>
        <begin position="428"/>
        <end position="480"/>
    </location>
</feature>
<dbReference type="SMART" id="SM00267">
    <property type="entry name" value="GGDEF"/>
    <property type="match status" value="1"/>
</dbReference>